<gene>
    <name evidence="4" type="ORF">FO059_12115</name>
</gene>
<dbReference type="Gene3D" id="3.40.190.120">
    <property type="entry name" value="Osmoprotection protein (prox), domain 2"/>
    <property type="match status" value="1"/>
</dbReference>
<feature type="transmembrane region" description="Helical" evidence="2">
    <location>
        <begin position="38"/>
        <end position="58"/>
    </location>
</feature>
<evidence type="ECO:0000313" key="5">
    <source>
        <dbReference type="Proteomes" id="UP000317344"/>
    </source>
</evidence>
<feature type="domain" description="ABC-type glycine betaine transport system substrate-binding" evidence="3">
    <location>
        <begin position="81"/>
        <end position="349"/>
    </location>
</feature>
<evidence type="ECO:0000256" key="1">
    <source>
        <dbReference type="SAM" id="MobiDB-lite"/>
    </source>
</evidence>
<proteinExistence type="predicted"/>
<keyword evidence="2" id="KW-0812">Transmembrane</keyword>
<evidence type="ECO:0000259" key="3">
    <source>
        <dbReference type="Pfam" id="PF04069"/>
    </source>
</evidence>
<organism evidence="4 5">
    <name type="scientific">Tomitella fengzijianii</name>
    <dbReference type="NCBI Taxonomy" id="2597660"/>
    <lineage>
        <taxon>Bacteria</taxon>
        <taxon>Bacillati</taxon>
        <taxon>Actinomycetota</taxon>
        <taxon>Actinomycetes</taxon>
        <taxon>Mycobacteriales</taxon>
        <taxon>Tomitella</taxon>
    </lineage>
</organism>
<keyword evidence="2" id="KW-1133">Transmembrane helix</keyword>
<dbReference type="Gene3D" id="3.40.190.10">
    <property type="entry name" value="Periplasmic binding protein-like II"/>
    <property type="match status" value="1"/>
</dbReference>
<dbReference type="GO" id="GO:0043190">
    <property type="term" value="C:ATP-binding cassette (ABC) transporter complex"/>
    <property type="evidence" value="ECO:0007669"/>
    <property type="project" value="InterPro"/>
</dbReference>
<dbReference type="SUPFAM" id="SSF53850">
    <property type="entry name" value="Periplasmic binding protein-like II"/>
    <property type="match status" value="1"/>
</dbReference>
<keyword evidence="5" id="KW-1185">Reference proteome</keyword>
<dbReference type="Proteomes" id="UP000317344">
    <property type="component" value="Chromosome"/>
</dbReference>
<dbReference type="CDD" id="cd13611">
    <property type="entry name" value="PBP2_YehZ"/>
    <property type="match status" value="1"/>
</dbReference>
<reference evidence="4 5" key="2">
    <citation type="submission" date="2019-07" db="EMBL/GenBank/DDBJ databases">
        <authorList>
            <person name="Huang Y."/>
        </authorList>
    </citation>
    <scope>NUCLEOTIDE SEQUENCE [LARGE SCALE GENOMIC DNA]</scope>
    <source>
        <strain evidence="4 5">HY188</strain>
    </source>
</reference>
<protein>
    <submittedName>
        <fullName evidence="4">Glycine betaine ABC transporter substrate-binding protein</fullName>
    </submittedName>
</protein>
<feature type="region of interest" description="Disordered" evidence="1">
    <location>
        <begin position="1"/>
        <end position="26"/>
    </location>
</feature>
<evidence type="ECO:0000256" key="2">
    <source>
        <dbReference type="SAM" id="Phobius"/>
    </source>
</evidence>
<sequence>MVTAAASPATGSPAPSSPGPAAPRRRPLRALTSRRRRVSALIATALAGVLLASCGLQSGGALPLSVGPGSITSDPDLEGVKLTVGSKDFTENIILGYIAEFALAAAGAEIRDLTDIQGSNSARAAMEAGQVDLYIDYTGTGWINYLHNEHPIPDSQKQFEAVKKEDLERNGIVWAAPAPMDNTYALAASQQVVQDTGVRTLSDYANLVNTHPGSITTCVETEFNSRQDGFPGMAAVYGFNPDDAGKKILQTGIIYQATAAGGECTFGEVFTTDGRIKGLNLYVLEDDKQFFPHYNAAVTMREQVYKDHPQIVTVLAPVMKEITNDEISTLNAKVDVDGEEPADVARQWLVDKGFVTDG</sequence>
<dbReference type="AlphaFoldDB" id="A0A516X4B9"/>
<accession>A0A516X4B9</accession>
<dbReference type="Pfam" id="PF04069">
    <property type="entry name" value="OpuAC"/>
    <property type="match status" value="1"/>
</dbReference>
<name>A0A516X4B9_9ACTN</name>
<keyword evidence="2" id="KW-0472">Membrane</keyword>
<dbReference type="InterPro" id="IPR007210">
    <property type="entry name" value="ABC_Gly_betaine_transp_sub-bd"/>
</dbReference>
<evidence type="ECO:0000313" key="4">
    <source>
        <dbReference type="EMBL" id="QDQ97922.1"/>
    </source>
</evidence>
<dbReference type="EMBL" id="CP041765">
    <property type="protein sequence ID" value="QDQ97922.1"/>
    <property type="molecule type" value="Genomic_DNA"/>
</dbReference>
<dbReference type="GO" id="GO:0022857">
    <property type="term" value="F:transmembrane transporter activity"/>
    <property type="evidence" value="ECO:0007669"/>
    <property type="project" value="InterPro"/>
</dbReference>
<dbReference type="OrthoDB" id="9781705at2"/>
<feature type="compositionally biased region" description="Low complexity" evidence="1">
    <location>
        <begin position="1"/>
        <end position="14"/>
    </location>
</feature>
<reference evidence="4 5" key="1">
    <citation type="submission" date="2019-07" db="EMBL/GenBank/DDBJ databases">
        <title>Tomitella cavernea sp. nov., an actinomycete isolated from soil.</title>
        <authorList>
            <person name="Cheng J."/>
        </authorList>
    </citation>
    <scope>NUCLEOTIDE SEQUENCE [LARGE SCALE GENOMIC DNA]</scope>
    <source>
        <strain evidence="4 5">HY188</strain>
    </source>
</reference>
<dbReference type="KEGG" id="toy:FO059_12115"/>